<organism evidence="2 3">
    <name type="scientific">Dipteronia dyeriana</name>
    <dbReference type="NCBI Taxonomy" id="168575"/>
    <lineage>
        <taxon>Eukaryota</taxon>
        <taxon>Viridiplantae</taxon>
        <taxon>Streptophyta</taxon>
        <taxon>Embryophyta</taxon>
        <taxon>Tracheophyta</taxon>
        <taxon>Spermatophyta</taxon>
        <taxon>Magnoliopsida</taxon>
        <taxon>eudicotyledons</taxon>
        <taxon>Gunneridae</taxon>
        <taxon>Pentapetalae</taxon>
        <taxon>rosids</taxon>
        <taxon>malvids</taxon>
        <taxon>Sapindales</taxon>
        <taxon>Sapindaceae</taxon>
        <taxon>Hippocastanoideae</taxon>
        <taxon>Acereae</taxon>
        <taxon>Dipteronia</taxon>
    </lineage>
</organism>
<gene>
    <name evidence="2" type="ORF">Ddye_011280</name>
</gene>
<feature type="transmembrane region" description="Helical" evidence="1">
    <location>
        <begin position="127"/>
        <end position="147"/>
    </location>
</feature>
<dbReference type="EMBL" id="JANJYI010000004">
    <property type="protein sequence ID" value="KAK2651424.1"/>
    <property type="molecule type" value="Genomic_DNA"/>
</dbReference>
<comment type="caution">
    <text evidence="2">The sequence shown here is derived from an EMBL/GenBank/DDBJ whole genome shotgun (WGS) entry which is preliminary data.</text>
</comment>
<keyword evidence="1" id="KW-0812">Transmembrane</keyword>
<keyword evidence="3" id="KW-1185">Reference proteome</keyword>
<keyword evidence="1" id="KW-0472">Membrane</keyword>
<proteinExistence type="predicted"/>
<evidence type="ECO:0000256" key="1">
    <source>
        <dbReference type="SAM" id="Phobius"/>
    </source>
</evidence>
<reference evidence="2" key="1">
    <citation type="journal article" date="2023" name="Plant J.">
        <title>Genome sequences and population genomics provide insights into the demographic history, inbreeding, and mutation load of two 'living fossil' tree species of Dipteronia.</title>
        <authorList>
            <person name="Feng Y."/>
            <person name="Comes H.P."/>
            <person name="Chen J."/>
            <person name="Zhu S."/>
            <person name="Lu R."/>
            <person name="Zhang X."/>
            <person name="Li P."/>
            <person name="Qiu J."/>
            <person name="Olsen K.M."/>
            <person name="Qiu Y."/>
        </authorList>
    </citation>
    <scope>NUCLEOTIDE SEQUENCE</scope>
    <source>
        <strain evidence="2">KIB01</strain>
    </source>
</reference>
<evidence type="ECO:0000313" key="2">
    <source>
        <dbReference type="EMBL" id="KAK2651424.1"/>
    </source>
</evidence>
<evidence type="ECO:0000313" key="3">
    <source>
        <dbReference type="Proteomes" id="UP001280121"/>
    </source>
</evidence>
<accession>A0AAD9X286</accession>
<dbReference type="Proteomes" id="UP001280121">
    <property type="component" value="Unassembled WGS sequence"/>
</dbReference>
<dbReference type="AlphaFoldDB" id="A0AAD9X286"/>
<name>A0AAD9X286_9ROSI</name>
<protein>
    <submittedName>
        <fullName evidence="2">Uncharacterized protein</fullName>
    </submittedName>
</protein>
<keyword evidence="1" id="KW-1133">Transmembrane helix</keyword>
<sequence>MSSPKADRSSSDDGDFSWYFSSMKIVALSPELQRTGTPALLIQSLGIGKLVAAVSHIIHLGTLTSLLQQIPTKVGTNFVQGSSLFSFLINTLDLDLEPSQYVNVRGDVTKSCLDLITVVRKLEIDRLFSSFVGAIMTAIHLVVTATLRNSHLYMFQEGD</sequence>